<name>A0A7C3WU15_9BACT</name>
<keyword evidence="5" id="KW-0698">rRNA processing</keyword>
<dbReference type="GO" id="GO:0070038">
    <property type="term" value="F:rRNA (pseudouridine-N3-)-methyltransferase activity"/>
    <property type="evidence" value="ECO:0007669"/>
    <property type="project" value="UniProtKB-UniRule"/>
</dbReference>
<keyword evidence="1 5" id="KW-0489">Methyltransferase</keyword>
<proteinExistence type="inferred from homology"/>
<comment type="similarity">
    <text evidence="4 5">Belongs to the RNA methyltransferase RlmH family.</text>
</comment>
<evidence type="ECO:0000256" key="2">
    <source>
        <dbReference type="ARBA" id="ARBA00022679"/>
    </source>
</evidence>
<dbReference type="Gene3D" id="3.40.1280.10">
    <property type="match status" value="1"/>
</dbReference>
<dbReference type="EC" id="2.1.1.177" evidence="5"/>
<comment type="function">
    <text evidence="5">Specifically methylates the pseudouridine at position 1915 (m3Psi1915) in 23S rRNA.</text>
</comment>
<evidence type="ECO:0000256" key="3">
    <source>
        <dbReference type="ARBA" id="ARBA00022691"/>
    </source>
</evidence>
<comment type="subcellular location">
    <subcellularLocation>
        <location evidence="5">Cytoplasm</location>
    </subcellularLocation>
</comment>
<reference evidence="6" key="1">
    <citation type="journal article" date="2020" name="mSystems">
        <title>Genome- and Community-Level Interaction Insights into Carbon Utilization and Element Cycling Functions of Hydrothermarchaeota in Hydrothermal Sediment.</title>
        <authorList>
            <person name="Zhou Z."/>
            <person name="Liu Y."/>
            <person name="Xu W."/>
            <person name="Pan J."/>
            <person name="Luo Z.H."/>
            <person name="Li M."/>
        </authorList>
    </citation>
    <scope>NUCLEOTIDE SEQUENCE [LARGE SCALE GENOMIC DNA]</scope>
    <source>
        <strain evidence="6">SpSt-776</strain>
    </source>
</reference>
<gene>
    <name evidence="5" type="primary">rlmH</name>
    <name evidence="6" type="ORF">ENV62_09000</name>
</gene>
<comment type="subunit">
    <text evidence="5">Homodimer.</text>
</comment>
<dbReference type="InterPro" id="IPR029026">
    <property type="entry name" value="tRNA_m1G_MTases_N"/>
</dbReference>
<comment type="catalytic activity">
    <reaction evidence="5">
        <text>pseudouridine(1915) in 23S rRNA + S-adenosyl-L-methionine = N(3)-methylpseudouridine(1915) in 23S rRNA + S-adenosyl-L-homocysteine + H(+)</text>
        <dbReference type="Rhea" id="RHEA:42752"/>
        <dbReference type="Rhea" id="RHEA-COMP:10221"/>
        <dbReference type="Rhea" id="RHEA-COMP:10222"/>
        <dbReference type="ChEBI" id="CHEBI:15378"/>
        <dbReference type="ChEBI" id="CHEBI:57856"/>
        <dbReference type="ChEBI" id="CHEBI:59789"/>
        <dbReference type="ChEBI" id="CHEBI:65314"/>
        <dbReference type="ChEBI" id="CHEBI:74486"/>
        <dbReference type="EC" id="2.1.1.177"/>
    </reaction>
</comment>
<organism evidence="6">
    <name type="scientific">Desulfobacca acetoxidans</name>
    <dbReference type="NCBI Taxonomy" id="60893"/>
    <lineage>
        <taxon>Bacteria</taxon>
        <taxon>Pseudomonadati</taxon>
        <taxon>Thermodesulfobacteriota</taxon>
        <taxon>Desulfobaccia</taxon>
        <taxon>Desulfobaccales</taxon>
        <taxon>Desulfobaccaceae</taxon>
        <taxon>Desulfobacca</taxon>
    </lineage>
</organism>
<evidence type="ECO:0000313" key="6">
    <source>
        <dbReference type="EMBL" id="HGB15357.1"/>
    </source>
</evidence>
<keyword evidence="2 5" id="KW-0808">Transferase</keyword>
<evidence type="ECO:0000256" key="5">
    <source>
        <dbReference type="HAMAP-Rule" id="MF_00658"/>
    </source>
</evidence>
<dbReference type="PIRSF" id="PIRSF004505">
    <property type="entry name" value="MT_bac"/>
    <property type="match status" value="1"/>
</dbReference>
<dbReference type="GO" id="GO:0005737">
    <property type="term" value="C:cytoplasm"/>
    <property type="evidence" value="ECO:0007669"/>
    <property type="project" value="UniProtKB-SubCell"/>
</dbReference>
<feature type="binding site" evidence="5">
    <location>
        <position position="74"/>
    </location>
    <ligand>
        <name>S-adenosyl-L-methionine</name>
        <dbReference type="ChEBI" id="CHEBI:59789"/>
    </ligand>
</feature>
<protein>
    <recommendedName>
        <fullName evidence="5">Ribosomal RNA large subunit methyltransferase H</fullName>
        <ecNumber evidence="5">2.1.1.177</ecNumber>
    </recommendedName>
    <alternativeName>
        <fullName evidence="5">23S rRNA (pseudouridine1915-N3)-methyltransferase</fullName>
    </alternativeName>
    <alternativeName>
        <fullName evidence="5">23S rRNA m3Psi1915 methyltransferase</fullName>
    </alternativeName>
    <alternativeName>
        <fullName evidence="5">rRNA (pseudouridine-N3-)-methyltransferase RlmH</fullName>
    </alternativeName>
</protein>
<dbReference type="HAMAP" id="MF_00658">
    <property type="entry name" value="23SrRNA_methyltr_H"/>
    <property type="match status" value="1"/>
</dbReference>
<comment type="caution">
    <text evidence="6">The sequence shown here is derived from an EMBL/GenBank/DDBJ whole genome shotgun (WGS) entry which is preliminary data.</text>
</comment>
<evidence type="ECO:0000256" key="1">
    <source>
        <dbReference type="ARBA" id="ARBA00022603"/>
    </source>
</evidence>
<feature type="binding site" evidence="5">
    <location>
        <begin position="124"/>
        <end position="129"/>
    </location>
    <ligand>
        <name>S-adenosyl-L-methionine</name>
        <dbReference type="ChEBI" id="CHEBI:59789"/>
    </ligand>
</feature>
<dbReference type="PANTHER" id="PTHR33603:SF1">
    <property type="entry name" value="RIBOSOMAL RNA LARGE SUBUNIT METHYLTRANSFERASE H"/>
    <property type="match status" value="1"/>
</dbReference>
<dbReference type="Pfam" id="PF02590">
    <property type="entry name" value="SPOUT_MTase"/>
    <property type="match status" value="1"/>
</dbReference>
<keyword evidence="3 5" id="KW-0949">S-adenosyl-L-methionine</keyword>
<sequence length="157" mass="17933">MLQVFILIVGKTRAPFIREGLAFYEKRLKPFLNLTLKCIREEKENKNLPPDLIRAREGERLRAALPPKAFAAALDVRGREMTTEEFAAWLTVREREARPLAFLIGGHWGLDGAILAAAHERLALSRLTLTHELARLVLLEQLYRAMTIKTGHPYHVQ</sequence>
<keyword evidence="5" id="KW-0963">Cytoplasm</keyword>
<dbReference type="InterPro" id="IPR029028">
    <property type="entry name" value="Alpha/beta_knot_MTases"/>
</dbReference>
<feature type="binding site" evidence="5">
    <location>
        <position position="105"/>
    </location>
    <ligand>
        <name>S-adenosyl-L-methionine</name>
        <dbReference type="ChEBI" id="CHEBI:59789"/>
    </ligand>
</feature>
<dbReference type="SUPFAM" id="SSF75217">
    <property type="entry name" value="alpha/beta knot"/>
    <property type="match status" value="1"/>
</dbReference>
<evidence type="ECO:0000256" key="4">
    <source>
        <dbReference type="ARBA" id="ARBA00038303"/>
    </source>
</evidence>
<dbReference type="AlphaFoldDB" id="A0A7C3WU15"/>
<dbReference type="InterPro" id="IPR003742">
    <property type="entry name" value="RlmH-like"/>
</dbReference>
<dbReference type="PANTHER" id="PTHR33603">
    <property type="entry name" value="METHYLTRANSFERASE"/>
    <property type="match status" value="1"/>
</dbReference>
<accession>A0A7C3WU15</accession>
<dbReference type="CDD" id="cd18081">
    <property type="entry name" value="RlmH-like"/>
    <property type="match status" value="1"/>
</dbReference>
<dbReference type="EMBL" id="DTHB01000053">
    <property type="protein sequence ID" value="HGB15357.1"/>
    <property type="molecule type" value="Genomic_DNA"/>
</dbReference>